<evidence type="ECO:0000256" key="6">
    <source>
        <dbReference type="HAMAP-Rule" id="MF_01345"/>
    </source>
</evidence>
<dbReference type="NCBIfam" id="TIGR03635">
    <property type="entry name" value="uS17_bact"/>
    <property type="match status" value="1"/>
</dbReference>
<dbReference type="HOGENOM" id="CLU_073626_1_1_0"/>
<dbReference type="RefSeq" id="WP_013177545.1">
    <property type="nucleotide sequence ID" value="NC_014221.1"/>
</dbReference>
<reference evidence="7 8" key="2">
    <citation type="journal article" date="2011" name="Stand. Genomic Sci.">
        <title>Complete genome sequence of Truepera radiovictrix type strain (RQ-24).</title>
        <authorList>
            <person name="Ivanova N."/>
            <person name="Rohde C."/>
            <person name="Munk C."/>
            <person name="Nolan M."/>
            <person name="Lucas S."/>
            <person name="Del Rio T.G."/>
            <person name="Tice H."/>
            <person name="Deshpande S."/>
            <person name="Cheng J.F."/>
            <person name="Tapia R."/>
            <person name="Han C."/>
            <person name="Goodwin L."/>
            <person name="Pitluck S."/>
            <person name="Liolios K."/>
            <person name="Mavromatis K."/>
            <person name="Mikhailova N."/>
            <person name="Pati A."/>
            <person name="Chen A."/>
            <person name="Palaniappan K."/>
            <person name="Land M."/>
            <person name="Hauser L."/>
            <person name="Chang Y.J."/>
            <person name="Jeffries C.D."/>
            <person name="Brambilla E."/>
            <person name="Rohde M."/>
            <person name="Goker M."/>
            <person name="Tindall B.J."/>
            <person name="Woyke T."/>
            <person name="Bristow J."/>
            <person name="Eisen J.A."/>
            <person name="Markowitz V."/>
            <person name="Hugenholtz P."/>
            <person name="Kyrpides N.C."/>
            <person name="Klenk H.P."/>
            <person name="Lapidus A."/>
        </authorList>
    </citation>
    <scope>NUCLEOTIDE SEQUENCE [LARGE SCALE GENOMIC DNA]</scope>
    <source>
        <strain evidence="8">DSM 17093 / CIP 108686 / LMG 22925 / RQ-24</strain>
    </source>
</reference>
<dbReference type="EMBL" id="CP002049">
    <property type="protein sequence ID" value="ADI14174.1"/>
    <property type="molecule type" value="Genomic_DNA"/>
</dbReference>
<dbReference type="Pfam" id="PF00366">
    <property type="entry name" value="Ribosomal_S17"/>
    <property type="match status" value="1"/>
</dbReference>
<protein>
    <recommendedName>
        <fullName evidence="6">Small ribosomal subunit protein uS17</fullName>
    </recommendedName>
</protein>
<dbReference type="GO" id="GO:0019843">
    <property type="term" value="F:rRNA binding"/>
    <property type="evidence" value="ECO:0007669"/>
    <property type="project" value="UniProtKB-UniRule"/>
</dbReference>
<evidence type="ECO:0000313" key="8">
    <source>
        <dbReference type="Proteomes" id="UP000000379"/>
    </source>
</evidence>
<dbReference type="Proteomes" id="UP000000379">
    <property type="component" value="Chromosome"/>
</dbReference>
<dbReference type="AlphaFoldDB" id="D7CVE6"/>
<proteinExistence type="inferred from homology"/>
<keyword evidence="5 6" id="KW-0687">Ribonucleoprotein</keyword>
<dbReference type="InterPro" id="IPR000266">
    <property type="entry name" value="Ribosomal_uS17"/>
</dbReference>
<reference evidence="8" key="1">
    <citation type="submission" date="2010-05" db="EMBL/GenBank/DDBJ databases">
        <title>The complete genome of Truepera radiovictris DSM 17093.</title>
        <authorList>
            <consortium name="US DOE Joint Genome Institute (JGI-PGF)"/>
            <person name="Lucas S."/>
            <person name="Copeland A."/>
            <person name="Lapidus A."/>
            <person name="Glavina del Rio T."/>
            <person name="Dalin E."/>
            <person name="Tice H."/>
            <person name="Bruce D."/>
            <person name="Goodwin L."/>
            <person name="Pitluck S."/>
            <person name="Kyrpides N."/>
            <person name="Mavromatis K."/>
            <person name="Ovchinnikova G."/>
            <person name="Munk A.C."/>
            <person name="Detter J.C."/>
            <person name="Han C."/>
            <person name="Tapia R."/>
            <person name="Land M."/>
            <person name="Hauser L."/>
            <person name="Markowitz V."/>
            <person name="Cheng J.-F."/>
            <person name="Hugenholtz P."/>
            <person name="Woyke T."/>
            <person name="Wu D."/>
            <person name="Tindall B."/>
            <person name="Pomrenke H.G."/>
            <person name="Brambilla E."/>
            <person name="Klenk H.-P."/>
            <person name="Eisen J.A."/>
        </authorList>
    </citation>
    <scope>NUCLEOTIDE SEQUENCE [LARGE SCALE GENOMIC DNA]</scope>
    <source>
        <strain evidence="8">DSM 17093 / CIP 108686 / LMG 22925 / RQ-24</strain>
    </source>
</reference>
<dbReference type="STRING" id="649638.Trad_1047"/>
<keyword evidence="2 6" id="KW-0699">rRNA-binding</keyword>
<keyword evidence="8" id="KW-1185">Reference proteome</keyword>
<evidence type="ECO:0000256" key="3">
    <source>
        <dbReference type="ARBA" id="ARBA00022884"/>
    </source>
</evidence>
<dbReference type="KEGG" id="tra:Trad_1047"/>
<name>D7CVE6_TRURR</name>
<dbReference type="CDD" id="cd00364">
    <property type="entry name" value="Ribosomal_uS17"/>
    <property type="match status" value="1"/>
</dbReference>
<dbReference type="HAMAP" id="MF_01345_B">
    <property type="entry name" value="Ribosomal_uS17_B"/>
    <property type="match status" value="1"/>
</dbReference>
<keyword evidence="4 6" id="KW-0689">Ribosomal protein</keyword>
<sequence length="81" mass="9426">MKKTLQGRVVSDKADKTVTVSVERRFKHPLYGKVVAVTKKYLAHDENNEYKEGDIVEIITRRPISKRKRFAVTRLIERARG</sequence>
<comment type="subunit">
    <text evidence="6">Part of the 30S ribosomal subunit.</text>
</comment>
<comment type="similarity">
    <text evidence="1 6">Belongs to the universal ribosomal protein uS17 family.</text>
</comment>
<dbReference type="PANTHER" id="PTHR10744:SF1">
    <property type="entry name" value="SMALL RIBOSOMAL SUBUNIT PROTEIN US17M"/>
    <property type="match status" value="1"/>
</dbReference>
<evidence type="ECO:0000256" key="5">
    <source>
        <dbReference type="ARBA" id="ARBA00023274"/>
    </source>
</evidence>
<dbReference type="GO" id="GO:0006412">
    <property type="term" value="P:translation"/>
    <property type="evidence" value="ECO:0007669"/>
    <property type="project" value="UniProtKB-UniRule"/>
</dbReference>
<gene>
    <name evidence="6" type="primary">rpsQ</name>
    <name evidence="7" type="ordered locus">Trad_1047</name>
</gene>
<dbReference type="PRINTS" id="PR00973">
    <property type="entry name" value="RIBOSOMALS17"/>
</dbReference>
<organism evidence="7 8">
    <name type="scientific">Truepera radiovictrix (strain DSM 17093 / CIP 108686 / LMG 22925 / RQ-24)</name>
    <dbReference type="NCBI Taxonomy" id="649638"/>
    <lineage>
        <taxon>Bacteria</taxon>
        <taxon>Thermotogati</taxon>
        <taxon>Deinococcota</taxon>
        <taxon>Deinococci</taxon>
        <taxon>Trueperales</taxon>
        <taxon>Trueperaceae</taxon>
        <taxon>Truepera</taxon>
    </lineage>
</organism>
<evidence type="ECO:0000256" key="2">
    <source>
        <dbReference type="ARBA" id="ARBA00022730"/>
    </source>
</evidence>
<comment type="function">
    <text evidence="6">One of the primary rRNA binding proteins, it binds specifically to the 5'-end of 16S ribosomal RNA.</text>
</comment>
<keyword evidence="3 6" id="KW-0694">RNA-binding</keyword>
<dbReference type="GO" id="GO:0022627">
    <property type="term" value="C:cytosolic small ribosomal subunit"/>
    <property type="evidence" value="ECO:0007669"/>
    <property type="project" value="UniProtKB-UniRule"/>
</dbReference>
<dbReference type="Gene3D" id="2.40.50.140">
    <property type="entry name" value="Nucleic acid-binding proteins"/>
    <property type="match status" value="1"/>
</dbReference>
<dbReference type="eggNOG" id="COG0186">
    <property type="taxonomic scope" value="Bacteria"/>
</dbReference>
<dbReference type="NCBIfam" id="NF004123">
    <property type="entry name" value="PRK05610.1"/>
    <property type="match status" value="1"/>
</dbReference>
<evidence type="ECO:0000256" key="1">
    <source>
        <dbReference type="ARBA" id="ARBA00010254"/>
    </source>
</evidence>
<evidence type="ECO:0000256" key="4">
    <source>
        <dbReference type="ARBA" id="ARBA00022980"/>
    </source>
</evidence>
<dbReference type="SUPFAM" id="SSF50249">
    <property type="entry name" value="Nucleic acid-binding proteins"/>
    <property type="match status" value="1"/>
</dbReference>
<evidence type="ECO:0000313" key="7">
    <source>
        <dbReference type="EMBL" id="ADI14174.1"/>
    </source>
</evidence>
<dbReference type="GO" id="GO:0003735">
    <property type="term" value="F:structural constituent of ribosome"/>
    <property type="evidence" value="ECO:0007669"/>
    <property type="project" value="UniProtKB-UniRule"/>
</dbReference>
<dbReference type="PANTHER" id="PTHR10744">
    <property type="entry name" value="40S RIBOSOMAL PROTEIN S11 FAMILY MEMBER"/>
    <property type="match status" value="1"/>
</dbReference>
<accession>D7CVE6</accession>
<dbReference type="InterPro" id="IPR019984">
    <property type="entry name" value="Ribosomal_uS17_bact/chlr"/>
</dbReference>
<dbReference type="InterPro" id="IPR012340">
    <property type="entry name" value="NA-bd_OB-fold"/>
</dbReference>
<dbReference type="OrthoDB" id="9811714at2"/>